<organism evidence="2 3">
    <name type="scientific">Pholiota conissans</name>
    <dbReference type="NCBI Taxonomy" id="109636"/>
    <lineage>
        <taxon>Eukaryota</taxon>
        <taxon>Fungi</taxon>
        <taxon>Dikarya</taxon>
        <taxon>Basidiomycota</taxon>
        <taxon>Agaricomycotina</taxon>
        <taxon>Agaricomycetes</taxon>
        <taxon>Agaricomycetidae</taxon>
        <taxon>Agaricales</taxon>
        <taxon>Agaricineae</taxon>
        <taxon>Strophariaceae</taxon>
        <taxon>Pholiota</taxon>
    </lineage>
</organism>
<comment type="caution">
    <text evidence="2">The sequence shown here is derived from an EMBL/GenBank/DDBJ whole genome shotgun (WGS) entry which is preliminary data.</text>
</comment>
<keyword evidence="3" id="KW-1185">Reference proteome</keyword>
<gene>
    <name evidence="2" type="ORF">BDN70DRAFT_321092</name>
</gene>
<dbReference type="EMBL" id="MU155383">
    <property type="protein sequence ID" value="KAF9474354.1"/>
    <property type="molecule type" value="Genomic_DNA"/>
</dbReference>
<reference evidence="2" key="1">
    <citation type="submission" date="2020-11" db="EMBL/GenBank/DDBJ databases">
        <authorList>
            <consortium name="DOE Joint Genome Institute"/>
            <person name="Ahrendt S."/>
            <person name="Riley R."/>
            <person name="Andreopoulos W."/>
            <person name="Labutti K."/>
            <person name="Pangilinan J."/>
            <person name="Ruiz-Duenas F.J."/>
            <person name="Barrasa J.M."/>
            <person name="Sanchez-Garcia M."/>
            <person name="Camarero S."/>
            <person name="Miyauchi S."/>
            <person name="Serrano A."/>
            <person name="Linde D."/>
            <person name="Babiker R."/>
            <person name="Drula E."/>
            <person name="Ayuso-Fernandez I."/>
            <person name="Pacheco R."/>
            <person name="Padilla G."/>
            <person name="Ferreira P."/>
            <person name="Barriuso J."/>
            <person name="Kellner H."/>
            <person name="Castanera R."/>
            <person name="Alfaro M."/>
            <person name="Ramirez L."/>
            <person name="Pisabarro A.G."/>
            <person name="Kuo A."/>
            <person name="Tritt A."/>
            <person name="Lipzen A."/>
            <person name="He G."/>
            <person name="Yan M."/>
            <person name="Ng V."/>
            <person name="Cullen D."/>
            <person name="Martin F."/>
            <person name="Rosso M.-N."/>
            <person name="Henrissat B."/>
            <person name="Hibbett D."/>
            <person name="Martinez A.T."/>
            <person name="Grigoriev I.V."/>
        </authorList>
    </citation>
    <scope>NUCLEOTIDE SEQUENCE</scope>
    <source>
        <strain evidence="2">CIRM-BRFM 674</strain>
    </source>
</reference>
<dbReference type="Proteomes" id="UP000807469">
    <property type="component" value="Unassembled WGS sequence"/>
</dbReference>
<dbReference type="AlphaFoldDB" id="A0A9P6CVN1"/>
<name>A0A9P6CVN1_9AGAR</name>
<evidence type="ECO:0000313" key="3">
    <source>
        <dbReference type="Proteomes" id="UP000807469"/>
    </source>
</evidence>
<evidence type="ECO:0000256" key="1">
    <source>
        <dbReference type="SAM" id="MobiDB-lite"/>
    </source>
</evidence>
<proteinExistence type="predicted"/>
<sequence>MFFKAPSTLPPTPRPALQSLPDDFDDDFDFIVHADVEQANAALDSERMGTPLPPSLPADLLGLVTQAVIEGFHFLTDAVFSSNILSPLTSPVSGSWLSYPWDDTPSAPTTPTDRRTRGQ</sequence>
<protein>
    <submittedName>
        <fullName evidence="2">Uncharacterized protein</fullName>
    </submittedName>
</protein>
<evidence type="ECO:0000313" key="2">
    <source>
        <dbReference type="EMBL" id="KAF9474354.1"/>
    </source>
</evidence>
<accession>A0A9P6CVN1</accession>
<feature type="region of interest" description="Disordered" evidence="1">
    <location>
        <begin position="95"/>
        <end position="119"/>
    </location>
</feature>
<feature type="compositionally biased region" description="Low complexity" evidence="1">
    <location>
        <begin position="102"/>
        <end position="111"/>
    </location>
</feature>